<accession>A0A8S1R3K2</accession>
<organism evidence="1 2">
    <name type="scientific">Paramecium sonneborni</name>
    <dbReference type="NCBI Taxonomy" id="65129"/>
    <lineage>
        <taxon>Eukaryota</taxon>
        <taxon>Sar</taxon>
        <taxon>Alveolata</taxon>
        <taxon>Ciliophora</taxon>
        <taxon>Intramacronucleata</taxon>
        <taxon>Oligohymenophorea</taxon>
        <taxon>Peniculida</taxon>
        <taxon>Parameciidae</taxon>
        <taxon>Paramecium</taxon>
    </lineage>
</organism>
<reference evidence="1" key="1">
    <citation type="submission" date="2021-01" db="EMBL/GenBank/DDBJ databases">
        <authorList>
            <consortium name="Genoscope - CEA"/>
            <person name="William W."/>
        </authorList>
    </citation>
    <scope>NUCLEOTIDE SEQUENCE</scope>
</reference>
<dbReference type="Proteomes" id="UP000692954">
    <property type="component" value="Unassembled WGS sequence"/>
</dbReference>
<comment type="caution">
    <text evidence="1">The sequence shown here is derived from an EMBL/GenBank/DDBJ whole genome shotgun (WGS) entry which is preliminary data.</text>
</comment>
<evidence type="ECO:0000313" key="1">
    <source>
        <dbReference type="EMBL" id="CAD8122636.1"/>
    </source>
</evidence>
<dbReference type="OrthoDB" id="290096at2759"/>
<protein>
    <submittedName>
        <fullName evidence="1">Uncharacterized protein</fullName>
    </submittedName>
</protein>
<name>A0A8S1R3K2_9CILI</name>
<keyword evidence="2" id="KW-1185">Reference proteome</keyword>
<dbReference type="AlphaFoldDB" id="A0A8S1R3K2"/>
<gene>
    <name evidence="1" type="ORF">PSON_ATCC_30995.1.T1390149</name>
</gene>
<sequence>MNCSIIVCPYCTISVGFLSCCTCHKKFDLVICNGLSVNCPLCINCKLDTFYQSDEDVQIHSQCHRNSKRMFYHCQCCNGYFCKCVEQQLKKQIILNPNPFYKNKQCSKV</sequence>
<evidence type="ECO:0000313" key="2">
    <source>
        <dbReference type="Proteomes" id="UP000692954"/>
    </source>
</evidence>
<dbReference type="EMBL" id="CAJJDN010000139">
    <property type="protein sequence ID" value="CAD8122636.1"/>
    <property type="molecule type" value="Genomic_DNA"/>
</dbReference>
<proteinExistence type="predicted"/>